<reference evidence="2 3" key="1">
    <citation type="submission" date="2024-10" db="EMBL/GenBank/DDBJ databases">
        <title>The Natural Products Discovery Center: Release of the First 8490 Sequenced Strains for Exploring Actinobacteria Biosynthetic Diversity.</title>
        <authorList>
            <person name="Kalkreuter E."/>
            <person name="Kautsar S.A."/>
            <person name="Yang D."/>
            <person name="Bader C.D."/>
            <person name="Teijaro C.N."/>
            <person name="Fluegel L."/>
            <person name="Davis C.M."/>
            <person name="Simpson J.R."/>
            <person name="Lauterbach L."/>
            <person name="Steele A.D."/>
            <person name="Gui C."/>
            <person name="Meng S."/>
            <person name="Li G."/>
            <person name="Viehrig K."/>
            <person name="Ye F."/>
            <person name="Su P."/>
            <person name="Kiefer A.F."/>
            <person name="Nichols A."/>
            <person name="Cepeda A.J."/>
            <person name="Yan W."/>
            <person name="Fan B."/>
            <person name="Jiang Y."/>
            <person name="Adhikari A."/>
            <person name="Zheng C.-J."/>
            <person name="Schuster L."/>
            <person name="Cowan T.M."/>
            <person name="Smanski M.J."/>
            <person name="Chevrette M.G."/>
            <person name="De Carvalho L.P.S."/>
            <person name="Shen B."/>
        </authorList>
    </citation>
    <scope>NUCLEOTIDE SEQUENCE [LARGE SCALE GENOMIC DNA]</scope>
    <source>
        <strain evidence="2 3">NPDC018013</strain>
    </source>
</reference>
<protein>
    <submittedName>
        <fullName evidence="2">Uncharacterized protein</fullName>
    </submittedName>
</protein>
<keyword evidence="3" id="KW-1185">Reference proteome</keyword>
<accession>A0ABW7RKB3</accession>
<dbReference type="EMBL" id="JBIRGH010000024">
    <property type="protein sequence ID" value="MFH8588516.1"/>
    <property type="molecule type" value="Genomic_DNA"/>
</dbReference>
<feature type="compositionally biased region" description="Basic and acidic residues" evidence="1">
    <location>
        <begin position="25"/>
        <end position="34"/>
    </location>
</feature>
<evidence type="ECO:0000313" key="2">
    <source>
        <dbReference type="EMBL" id="MFH8588516.1"/>
    </source>
</evidence>
<evidence type="ECO:0000256" key="1">
    <source>
        <dbReference type="SAM" id="MobiDB-lite"/>
    </source>
</evidence>
<sequence length="67" mass="7551">MPDYAEPDAEPLRWEHLSTVCGCSEEDRAPHDITPETGDPRLFPTKPPFLPGWRRPASDIGLQPPAW</sequence>
<dbReference type="RefSeq" id="WP_367436157.1">
    <property type="nucleotide sequence ID" value="NZ_CP108413.1"/>
</dbReference>
<name>A0ABW7RKB3_9ACTN</name>
<organism evidence="2 3">
    <name type="scientific">Streptomyces celluloflavus</name>
    <dbReference type="NCBI Taxonomy" id="58344"/>
    <lineage>
        <taxon>Bacteria</taxon>
        <taxon>Bacillati</taxon>
        <taxon>Actinomycetota</taxon>
        <taxon>Actinomycetes</taxon>
        <taxon>Kitasatosporales</taxon>
        <taxon>Streptomycetaceae</taxon>
        <taxon>Streptomyces</taxon>
    </lineage>
</organism>
<proteinExistence type="predicted"/>
<evidence type="ECO:0000313" key="3">
    <source>
        <dbReference type="Proteomes" id="UP001610990"/>
    </source>
</evidence>
<dbReference type="Proteomes" id="UP001610990">
    <property type="component" value="Unassembled WGS sequence"/>
</dbReference>
<comment type="caution">
    <text evidence="2">The sequence shown here is derived from an EMBL/GenBank/DDBJ whole genome shotgun (WGS) entry which is preliminary data.</text>
</comment>
<feature type="region of interest" description="Disordered" evidence="1">
    <location>
        <begin position="25"/>
        <end position="67"/>
    </location>
</feature>
<gene>
    <name evidence="2" type="ORF">ACH4GP_29690</name>
</gene>